<reference evidence="14" key="1">
    <citation type="submission" date="2020-11" db="EMBL/GenBank/DDBJ databases">
        <authorList>
            <person name="Tran Van P."/>
        </authorList>
    </citation>
    <scope>NUCLEOTIDE SEQUENCE</scope>
</reference>
<feature type="domain" description="Autophagy protein ATG5 UblB" evidence="11">
    <location>
        <begin position="172"/>
        <end position="246"/>
    </location>
</feature>
<dbReference type="AlphaFoldDB" id="A0A7R9HA94"/>
<evidence type="ECO:0000256" key="2">
    <source>
        <dbReference type="ARBA" id="ARBA00004623"/>
    </source>
</evidence>
<gene>
    <name evidence="14" type="ORF">TPSB3V08_LOCUS9279</name>
</gene>
<evidence type="ECO:0000256" key="6">
    <source>
        <dbReference type="ARBA" id="ARBA00022499"/>
    </source>
</evidence>
<evidence type="ECO:0000256" key="8">
    <source>
        <dbReference type="ARBA" id="ARBA00023006"/>
    </source>
</evidence>
<dbReference type="Gene3D" id="3.10.20.620">
    <property type="match status" value="1"/>
</dbReference>
<dbReference type="GO" id="GO:0044233">
    <property type="term" value="C:mitochondria-associated endoplasmic reticulum membrane contact site"/>
    <property type="evidence" value="ECO:0007669"/>
    <property type="project" value="TreeGrafter"/>
</dbReference>
<evidence type="ECO:0000256" key="7">
    <source>
        <dbReference type="ARBA" id="ARBA00022843"/>
    </source>
</evidence>
<dbReference type="PANTHER" id="PTHR13040">
    <property type="entry name" value="AUTOPHAGY PROTEIN 5"/>
    <property type="match status" value="1"/>
</dbReference>
<evidence type="ECO:0000256" key="3">
    <source>
        <dbReference type="ARBA" id="ARBA00006910"/>
    </source>
</evidence>
<keyword evidence="8 10" id="KW-0072">Autophagy</keyword>
<evidence type="ECO:0000259" key="11">
    <source>
        <dbReference type="Pfam" id="PF04106"/>
    </source>
</evidence>
<dbReference type="GO" id="GO:0019776">
    <property type="term" value="F:Atg8-family ligase activity"/>
    <property type="evidence" value="ECO:0007669"/>
    <property type="project" value="TreeGrafter"/>
</dbReference>
<dbReference type="Gene3D" id="3.10.20.90">
    <property type="entry name" value="Phosphatidylinositol 3-kinase Catalytic Subunit, Chain A, domain 1"/>
    <property type="match status" value="1"/>
</dbReference>
<keyword evidence="7 10" id="KW-0832">Ubl conjugation</keyword>
<dbReference type="Gene3D" id="1.10.246.190">
    <property type="entry name" value="Autophagy protein Apg5, helix rich domain"/>
    <property type="match status" value="1"/>
</dbReference>
<evidence type="ECO:0000259" key="13">
    <source>
        <dbReference type="Pfam" id="PF20638"/>
    </source>
</evidence>
<evidence type="ECO:0000256" key="9">
    <source>
        <dbReference type="ARBA" id="ARBA00023136"/>
    </source>
</evidence>
<dbReference type="InterPro" id="IPR048939">
    <property type="entry name" value="ATG5_UblA"/>
</dbReference>
<sequence>MANDREVLREIWEGRLPICFQLDSEEVYDLQAPDPYYLMVPRLSYFPLVTDKIRKHFIRHVHPDKQEAEMWLDYNGQPLKWWIYNCLGISQFTLTSSPRMNCCIVPADAVESHFMACVKEADVLKHRSQVVSNMQKKDHNQLWLGLQNDKFDQFWAVNRKLMEASADEAFKYIPFRCYHGDEAFVQRLVRPVTEEGHRKTLKDLVREVFPEESEVRVITHGIEPPCETPLQWMSEHLSYPDNFLHLYM</sequence>
<dbReference type="GO" id="GO:0005776">
    <property type="term" value="C:autophagosome"/>
    <property type="evidence" value="ECO:0007669"/>
    <property type="project" value="TreeGrafter"/>
</dbReference>
<comment type="subcellular location">
    <subcellularLocation>
        <location evidence="1">Cytoplasm</location>
    </subcellularLocation>
    <subcellularLocation>
        <location evidence="2 10">Preautophagosomal structure membrane</location>
        <topology evidence="2 10">Peripheral membrane protein</topology>
    </subcellularLocation>
</comment>
<dbReference type="InterPro" id="IPR048940">
    <property type="entry name" value="ATG5_HBR"/>
</dbReference>
<dbReference type="GO" id="GO:0006995">
    <property type="term" value="P:cellular response to nitrogen starvation"/>
    <property type="evidence" value="ECO:0007669"/>
    <property type="project" value="TreeGrafter"/>
</dbReference>
<dbReference type="PANTHER" id="PTHR13040:SF2">
    <property type="entry name" value="AUTOPHAGY PROTEIN 5"/>
    <property type="match status" value="1"/>
</dbReference>
<keyword evidence="5" id="KW-0963">Cytoplasm</keyword>
<dbReference type="InterPro" id="IPR042527">
    <property type="entry name" value="Atg5_UblA_dom_sf"/>
</dbReference>
<protein>
    <recommendedName>
        <fullName evidence="4 10">Autophagy protein 5</fullName>
    </recommendedName>
</protein>
<comment type="function">
    <text evidence="10">Involved in autophagic vesicle formation.</text>
</comment>
<evidence type="ECO:0000259" key="12">
    <source>
        <dbReference type="Pfam" id="PF20637"/>
    </source>
</evidence>
<evidence type="ECO:0000256" key="1">
    <source>
        <dbReference type="ARBA" id="ARBA00004496"/>
    </source>
</evidence>
<proteinExistence type="inferred from homology"/>
<dbReference type="EMBL" id="OD007258">
    <property type="protein sequence ID" value="CAD7413834.1"/>
    <property type="molecule type" value="Genomic_DNA"/>
</dbReference>
<dbReference type="GO" id="GO:0061908">
    <property type="term" value="C:phagophore"/>
    <property type="evidence" value="ECO:0007669"/>
    <property type="project" value="TreeGrafter"/>
</dbReference>
<feature type="domain" description="Autophagy protein ATG5 alpha-helical bundle region" evidence="12">
    <location>
        <begin position="108"/>
        <end position="163"/>
    </location>
</feature>
<organism evidence="14">
    <name type="scientific">Timema poppense</name>
    <name type="common">Walking stick</name>
    <dbReference type="NCBI Taxonomy" id="170557"/>
    <lineage>
        <taxon>Eukaryota</taxon>
        <taxon>Metazoa</taxon>
        <taxon>Ecdysozoa</taxon>
        <taxon>Arthropoda</taxon>
        <taxon>Hexapoda</taxon>
        <taxon>Insecta</taxon>
        <taxon>Pterygota</taxon>
        <taxon>Neoptera</taxon>
        <taxon>Polyneoptera</taxon>
        <taxon>Phasmatodea</taxon>
        <taxon>Timematodea</taxon>
        <taxon>Timematoidea</taxon>
        <taxon>Timematidae</taxon>
        <taxon>Timema</taxon>
    </lineage>
</organism>
<dbReference type="Pfam" id="PF20637">
    <property type="entry name" value="ATG5_HBR"/>
    <property type="match status" value="1"/>
</dbReference>
<dbReference type="Pfam" id="PF20638">
    <property type="entry name" value="ATG5_UblA"/>
    <property type="match status" value="1"/>
</dbReference>
<keyword evidence="9 10" id="KW-0472">Membrane</keyword>
<accession>A0A7R9HA94</accession>
<comment type="subunit">
    <text evidence="10">Conjugated with ATG12.</text>
</comment>
<evidence type="ECO:0000256" key="5">
    <source>
        <dbReference type="ARBA" id="ARBA00022490"/>
    </source>
</evidence>
<evidence type="ECO:0000256" key="4">
    <source>
        <dbReference type="ARBA" id="ARBA00015616"/>
    </source>
</evidence>
<dbReference type="GO" id="GO:0034274">
    <property type="term" value="C:Atg12-Atg5-Atg16 complex"/>
    <property type="evidence" value="ECO:0007669"/>
    <property type="project" value="TreeGrafter"/>
</dbReference>
<dbReference type="FunFam" id="3.10.20.90:FF:000100">
    <property type="entry name" value="Autophagy related 5"/>
    <property type="match status" value="1"/>
</dbReference>
<feature type="domain" description="Autophagy protein ATG5 UblA" evidence="13">
    <location>
        <begin position="11"/>
        <end position="82"/>
    </location>
</feature>
<dbReference type="GO" id="GO:0007033">
    <property type="term" value="P:vacuole organization"/>
    <property type="evidence" value="ECO:0007669"/>
    <property type="project" value="UniProtKB-ARBA"/>
</dbReference>
<dbReference type="InterPro" id="IPR042526">
    <property type="entry name" value="Atg5_HR"/>
</dbReference>
<dbReference type="GO" id="GO:0034045">
    <property type="term" value="C:phagophore assembly site membrane"/>
    <property type="evidence" value="ECO:0007669"/>
    <property type="project" value="UniProtKB-SubCell"/>
</dbReference>
<dbReference type="GO" id="GO:0000422">
    <property type="term" value="P:autophagy of mitochondrion"/>
    <property type="evidence" value="ECO:0007669"/>
    <property type="project" value="TreeGrafter"/>
</dbReference>
<dbReference type="InterPro" id="IPR048318">
    <property type="entry name" value="ATG5_UblB"/>
</dbReference>
<keyword evidence="6 10" id="KW-1017">Isopeptide bond</keyword>
<evidence type="ECO:0000256" key="10">
    <source>
        <dbReference type="RuleBase" id="RU361202"/>
    </source>
</evidence>
<dbReference type="GO" id="GO:0034727">
    <property type="term" value="P:piecemeal microautophagy of the nucleus"/>
    <property type="evidence" value="ECO:0007669"/>
    <property type="project" value="TreeGrafter"/>
</dbReference>
<dbReference type="FunFam" id="1.10.246.190:FF:000001">
    <property type="entry name" value="Autophagy related 5"/>
    <property type="match status" value="1"/>
</dbReference>
<dbReference type="InterPro" id="IPR007239">
    <property type="entry name" value="Atg5"/>
</dbReference>
<dbReference type="Pfam" id="PF04106">
    <property type="entry name" value="ATG5_UblB"/>
    <property type="match status" value="1"/>
</dbReference>
<comment type="similarity">
    <text evidence="3 10">Belongs to the ATG5 family.</text>
</comment>
<name>A0A7R9HA94_TIMPO</name>
<evidence type="ECO:0000313" key="14">
    <source>
        <dbReference type="EMBL" id="CAD7413834.1"/>
    </source>
</evidence>